<dbReference type="SUPFAM" id="SSF55048">
    <property type="entry name" value="Probable ACP-binding domain of malonyl-CoA ACP transacylase"/>
    <property type="match status" value="1"/>
</dbReference>
<dbReference type="PANTHER" id="PTHR43775:SF29">
    <property type="entry name" value="ASPERFURANONE POLYKETIDE SYNTHASE AFOG-RELATED"/>
    <property type="match status" value="1"/>
</dbReference>
<proteinExistence type="predicted"/>
<evidence type="ECO:0000259" key="6">
    <source>
        <dbReference type="PROSITE" id="PS52004"/>
    </source>
</evidence>
<dbReference type="InterPro" id="IPR057326">
    <property type="entry name" value="KR_dom"/>
</dbReference>
<dbReference type="OrthoDB" id="329835at2759"/>
<keyword evidence="2" id="KW-0597">Phosphoprotein</keyword>
<dbReference type="InterPro" id="IPR049552">
    <property type="entry name" value="PKS_DH_N"/>
</dbReference>
<dbReference type="Gene3D" id="3.40.50.150">
    <property type="entry name" value="Vaccinia Virus protein VP39"/>
    <property type="match status" value="1"/>
</dbReference>
<dbReference type="SMART" id="SM00827">
    <property type="entry name" value="PKS_AT"/>
    <property type="match status" value="1"/>
</dbReference>
<dbReference type="PROSITE" id="PS52004">
    <property type="entry name" value="KS3_2"/>
    <property type="match status" value="1"/>
</dbReference>
<dbReference type="InterPro" id="IPR016039">
    <property type="entry name" value="Thiolase-like"/>
</dbReference>
<dbReference type="InterPro" id="IPR049900">
    <property type="entry name" value="PKS_mFAS_DH"/>
</dbReference>
<keyword evidence="3" id="KW-0808">Transferase</keyword>
<dbReference type="SMART" id="SM00829">
    <property type="entry name" value="PKS_ER"/>
    <property type="match status" value="1"/>
</dbReference>
<dbReference type="GO" id="GO:0044550">
    <property type="term" value="P:secondary metabolite biosynthetic process"/>
    <property type="evidence" value="ECO:0007669"/>
    <property type="project" value="TreeGrafter"/>
</dbReference>
<organism evidence="8 9">
    <name type="scientific">Hortaea werneckii</name>
    <name type="common">Black yeast</name>
    <name type="synonym">Cladosporium werneckii</name>
    <dbReference type="NCBI Taxonomy" id="91943"/>
    <lineage>
        <taxon>Eukaryota</taxon>
        <taxon>Fungi</taxon>
        <taxon>Dikarya</taxon>
        <taxon>Ascomycota</taxon>
        <taxon>Pezizomycotina</taxon>
        <taxon>Dothideomycetes</taxon>
        <taxon>Dothideomycetidae</taxon>
        <taxon>Mycosphaerellales</taxon>
        <taxon>Teratosphaeriaceae</taxon>
        <taxon>Hortaea</taxon>
    </lineage>
</organism>
<dbReference type="Proteomes" id="UP000270230">
    <property type="component" value="Unassembled WGS sequence"/>
</dbReference>
<name>A0A3M7D4D6_HORWE</name>
<dbReference type="Gene3D" id="3.40.47.10">
    <property type="match status" value="1"/>
</dbReference>
<gene>
    <name evidence="8" type="ORF">D0865_02198</name>
</gene>
<evidence type="ECO:0000256" key="1">
    <source>
        <dbReference type="ARBA" id="ARBA00022450"/>
    </source>
</evidence>
<dbReference type="Gene3D" id="3.40.366.10">
    <property type="entry name" value="Malonyl-Coenzyme A Acyl Carrier Protein, domain 2"/>
    <property type="match status" value="1"/>
</dbReference>
<dbReference type="CDD" id="cd05195">
    <property type="entry name" value="enoyl_red"/>
    <property type="match status" value="1"/>
</dbReference>
<dbReference type="InterPro" id="IPR020841">
    <property type="entry name" value="PKS_Beta-ketoAc_synthase_dom"/>
</dbReference>
<reference evidence="8 9" key="1">
    <citation type="journal article" date="2018" name="BMC Genomics">
        <title>Genomic evidence for intraspecific hybridization in a clonal and extremely halotolerant yeast.</title>
        <authorList>
            <person name="Gostincar C."/>
            <person name="Stajich J.E."/>
            <person name="Zupancic J."/>
            <person name="Zalar P."/>
            <person name="Gunde-Cimerman N."/>
        </authorList>
    </citation>
    <scope>NUCLEOTIDE SEQUENCE [LARGE SCALE GENOMIC DNA]</scope>
    <source>
        <strain evidence="8 9">EXF-151</strain>
    </source>
</reference>
<evidence type="ECO:0000256" key="4">
    <source>
        <dbReference type="ARBA" id="ARBA00023268"/>
    </source>
</evidence>
<dbReference type="InterPro" id="IPR032821">
    <property type="entry name" value="PKS_assoc"/>
</dbReference>
<dbReference type="InterPro" id="IPR036291">
    <property type="entry name" value="NAD(P)-bd_dom_sf"/>
</dbReference>
<dbReference type="InterPro" id="IPR016036">
    <property type="entry name" value="Malonyl_transacylase_ACP-bd"/>
</dbReference>
<comment type="caution">
    <text evidence="8">The sequence shown here is derived from an EMBL/GenBank/DDBJ whole genome shotgun (WGS) entry which is preliminary data.</text>
</comment>
<dbReference type="PROSITE" id="PS52019">
    <property type="entry name" value="PKS_MFAS_DH"/>
    <property type="match status" value="1"/>
</dbReference>
<dbReference type="Gene3D" id="3.90.180.10">
    <property type="entry name" value="Medium-chain alcohol dehydrogenases, catalytic domain"/>
    <property type="match status" value="1"/>
</dbReference>
<keyword evidence="1" id="KW-0596">Phosphopantetheine</keyword>
<protein>
    <recommendedName>
        <fullName evidence="10">Carrier domain-containing protein</fullName>
    </recommendedName>
</protein>
<feature type="region of interest" description="C-terminal hotdog fold" evidence="5">
    <location>
        <begin position="1109"/>
        <end position="1262"/>
    </location>
</feature>
<dbReference type="SMART" id="SM00825">
    <property type="entry name" value="PKS_KS"/>
    <property type="match status" value="1"/>
</dbReference>
<dbReference type="SUPFAM" id="SSF53901">
    <property type="entry name" value="Thiolase-like"/>
    <property type="match status" value="1"/>
</dbReference>
<feature type="domain" description="Ketosynthase family 3 (KS3)" evidence="6">
    <location>
        <begin position="11"/>
        <end position="433"/>
    </location>
</feature>
<dbReference type="SUPFAM" id="SSF53335">
    <property type="entry name" value="S-adenosyl-L-methionine-dependent methyltransferases"/>
    <property type="match status" value="1"/>
</dbReference>
<dbReference type="CDD" id="cd00833">
    <property type="entry name" value="PKS"/>
    <property type="match status" value="1"/>
</dbReference>
<dbReference type="InterPro" id="IPR049551">
    <property type="entry name" value="PKS_DH_C"/>
</dbReference>
<evidence type="ECO:0000256" key="2">
    <source>
        <dbReference type="ARBA" id="ARBA00022553"/>
    </source>
</evidence>
<feature type="active site" description="Proton acceptor; for dehydratase activity" evidence="5">
    <location>
        <position position="969"/>
    </location>
</feature>
<dbReference type="InterPro" id="IPR020843">
    <property type="entry name" value="ER"/>
</dbReference>
<dbReference type="Pfam" id="PF00109">
    <property type="entry name" value="ketoacyl-synt"/>
    <property type="match status" value="1"/>
</dbReference>
<evidence type="ECO:0000313" key="8">
    <source>
        <dbReference type="EMBL" id="RMY59205.1"/>
    </source>
</evidence>
<dbReference type="Pfam" id="PF00698">
    <property type="entry name" value="Acyl_transf_1"/>
    <property type="match status" value="1"/>
</dbReference>
<dbReference type="InterPro" id="IPR042104">
    <property type="entry name" value="PKS_dehydratase_sf"/>
</dbReference>
<dbReference type="Pfam" id="PF21089">
    <property type="entry name" value="PKS_DH_N"/>
    <property type="match status" value="1"/>
</dbReference>
<dbReference type="InterPro" id="IPR014043">
    <property type="entry name" value="Acyl_transferase_dom"/>
</dbReference>
<feature type="active site" description="Proton donor; for dehydratase activity" evidence="5">
    <location>
        <position position="1174"/>
    </location>
</feature>
<dbReference type="Gene3D" id="3.40.50.720">
    <property type="entry name" value="NAD(P)-binding Rossmann-like Domain"/>
    <property type="match status" value="2"/>
</dbReference>
<dbReference type="Gene3D" id="3.10.129.110">
    <property type="entry name" value="Polyketide synthase dehydratase"/>
    <property type="match status" value="1"/>
</dbReference>
<dbReference type="InterPro" id="IPR013968">
    <property type="entry name" value="PKS_KR"/>
</dbReference>
<dbReference type="SUPFAM" id="SSF52151">
    <property type="entry name" value="FabD/lysophospholipase-like"/>
    <property type="match status" value="1"/>
</dbReference>
<evidence type="ECO:0000313" key="9">
    <source>
        <dbReference type="Proteomes" id="UP000270230"/>
    </source>
</evidence>
<feature type="domain" description="PKS/mFAS DH" evidence="7">
    <location>
        <begin position="937"/>
        <end position="1262"/>
    </location>
</feature>
<dbReference type="GO" id="GO:0004312">
    <property type="term" value="F:fatty acid synthase activity"/>
    <property type="evidence" value="ECO:0007669"/>
    <property type="project" value="TreeGrafter"/>
</dbReference>
<evidence type="ECO:0008006" key="10">
    <source>
        <dbReference type="Google" id="ProtNLM"/>
    </source>
</evidence>
<dbReference type="Pfam" id="PF02801">
    <property type="entry name" value="Ketoacyl-synt_C"/>
    <property type="match status" value="1"/>
</dbReference>
<dbReference type="SUPFAM" id="SSF50129">
    <property type="entry name" value="GroES-like"/>
    <property type="match status" value="1"/>
</dbReference>
<sequence>MAKVERKSWRPEDVAVIGLACRFSGSASNEAKLWELLEKCESAHSKVPGERYNVEAFHQQGSTNSNNLAADGGHYLEQDVKSFDAPFFNIITKEAKAMDPQARMLLESSYEALENAGLSLESVRGSDTGCYVGCFNRDYYELLMADAEDSPEYSVTGAGFSLLANRLSWYYDLRGPSKSEDTACSSSLVALDSAYKSLLRGESKMAMVCGANLMLSPNIGLWLSKLNMLSSEGLSRSFAEGVSGYGRGEGIATVILKPLADALRDGDTIRAVINATGVNQDGHTKGITVPNSQAQSTLIESTYRRAGLDFADTGYFEAHGTGTAVGDPLEIEALERVIKHAKRTSPLHVGSIKSSIGHLEGAAGLAGLIKCILMLEKGVILPNLHFERPNRKISFENIVVPTTAVPWPEGVKRRASVNLFGYGGTNAHVIVEAFVVPCPQSRDDDLRNAQDDGLERPSPQRLFVLTGREQSTVRKMRLRYASYIQTMKDTASPSVKFDDLSYTLGKRRSRLDWAEAHVASDFKELEEKLSAPEVAATRSSNKTRLGFVFTGQGAQWPRMGLELMRYTAFRDSVEAADEYLTQKLDCSWSVIEELEKHGDESRVTSSELGQPLCTIIQVAMVDLLGSWNVRPTAVVGHSSGEIAAAYCTGVMTKQAAWQIAFHRGRECAKLKGKAPELEGSMLAVGLDVESIRPYFNNLQSGRINVACVNSPNSITISGDASEIRKLQAMLVADSVFARELPVENAYHSHHMELVAESYLHSISDVDIQHSVALSDITMVSSVTGQSIEPSELIPEYWVRNLVSPVLFADAVTAMLRGSRRRFRRGAKAEPAVDFLLELGPHATLQTPFSDIVKAQAQEDVKYASMLLRGENAVDSAMTTAGKLYCHGCPVDVTAVNDIRHECRVLVDLPAYPWNRSTKYWGVSRLMQGYLHRTHGYHSLLGARLIGSDALNPAWRHFLNLDDSPWIEEHVVHGAVVYPGAGFLSMAIEAALQLAQPGREIANVRLQNVRVLKALVIKEGEDDPEVITRFRQADSVSDEASSMRWAFEISCAKGHDERDNRATGQDEFERHATGQITLDYQPEHPYLSPLSEQIHDVRRGEYARLADTCVDTMKQDGFYEASKDVGLAYGHDFQGIATMARGPNSCCWDLRVTERSTSLPGAYESKHLIHPTTLDAIVHSLFGAMNGGKKFQNAALPVAFDSIMISPATLTTSGTKLSGFTVIREAKEREIVADIHVSSEDWSQPLVQIAGLRCTQMPSPESELHDQDARPSPVGTITYRPDIALFDENGLMNYLNERQKPESCAKVHPDLYSERLRNAVAQVVELAMFKDPGLSVLQIGGYDRGVTDSLLFTLKAESAGQALSSKIVLLDPSQETLVEIRQQYDAESSIVDALHFAVDKPLPSEVSREYGFDVVLVAIDHGLDDMSKQNVLAEAQNVLKAGGIFVVFDTLRAITERTRDVARILQELLRSHDVEVTVCAWPPNAADVQNKSVISLLDLEQPFLCNLDASDFYTIRQIALKTTRLLWISPNDGPHTAVATGWLRVLQSENPNRQYQHLALGEATERSPFDLALAIAKVAVPLHLAAGQVKVELRFVDITHQDLVEPDMRALREASGVIKAVGSDVSLLRPGDNVCLSFVGHLSTSVNVDEALCQRIPPGVNMAEAACIPITLATALRALVGVAGVKPQHNVLVQAGGTKMGRAAILIASAANAVVYTTARDAEEVESLLALGISKQNIVPEGDPLLPTVTKILTGNRGWDVIVRTTKIVAETFILPECVADFGVVLDVFPSSGTGCTQETTISVMGIGSLLPEDPVLMQKTVSRIMDYLPQVSTLANSFDVFPSSAIPAALDRHGAQNQHRGVMLSFDQEDLVRVSPSATNTMKLYRDATYVMAGGLGGLGRSIARLLVDNGARNLVFLSRSGPNTTAATTMMSKMAGLGVTVKTLKCDVGDEKSVAAALDECSSMPPVRGVIQAAADIQDAIFDTYTFEQWQANLRPKVQGSWNLHCQLPEDMDFFVMLSSISGLIGHEGQAGYAAGNTFQDSLALFRHSRGLPAVTIDLGAMLDVGTIAEGSTTATFRSSDAVLMKAIDLHEIMTMCISNEINGYAIPAQVCTGLPSGGMLQVEQQEIPSYFHKPLFAALKCLGTSAVSAVNVAAPVEGVIDFAAQLTTVGSLDEADCVIANILRAHIAKAVQRAGKRSYNPCDDP</sequence>
<dbReference type="InterPro" id="IPR020807">
    <property type="entry name" value="PKS_DH"/>
</dbReference>
<dbReference type="InterPro" id="IPR016035">
    <property type="entry name" value="Acyl_Trfase/lysoPLipase"/>
</dbReference>
<dbReference type="EMBL" id="QWIN01000104">
    <property type="protein sequence ID" value="RMY59205.1"/>
    <property type="molecule type" value="Genomic_DNA"/>
</dbReference>
<evidence type="ECO:0000256" key="5">
    <source>
        <dbReference type="PROSITE-ProRule" id="PRU01363"/>
    </source>
</evidence>
<feature type="region of interest" description="N-terminal hotdog fold" evidence="5">
    <location>
        <begin position="937"/>
        <end position="1082"/>
    </location>
</feature>
<dbReference type="InterPro" id="IPR014030">
    <property type="entry name" value="Ketoacyl_synth_N"/>
</dbReference>
<evidence type="ECO:0000256" key="3">
    <source>
        <dbReference type="ARBA" id="ARBA00022679"/>
    </source>
</evidence>
<dbReference type="InterPro" id="IPR011032">
    <property type="entry name" value="GroES-like_sf"/>
</dbReference>
<dbReference type="Pfam" id="PF16197">
    <property type="entry name" value="KAsynt_C_assoc"/>
    <property type="match status" value="1"/>
</dbReference>
<keyword evidence="4" id="KW-0511">Multifunctional enzyme</keyword>
<dbReference type="SMART" id="SM00822">
    <property type="entry name" value="PKS_KR"/>
    <property type="match status" value="1"/>
</dbReference>
<dbReference type="PANTHER" id="PTHR43775">
    <property type="entry name" value="FATTY ACID SYNTHASE"/>
    <property type="match status" value="1"/>
</dbReference>
<dbReference type="Pfam" id="PF14765">
    <property type="entry name" value="PS-DH"/>
    <property type="match status" value="1"/>
</dbReference>
<dbReference type="GO" id="GO:0006633">
    <property type="term" value="P:fatty acid biosynthetic process"/>
    <property type="evidence" value="ECO:0007669"/>
    <property type="project" value="TreeGrafter"/>
</dbReference>
<dbReference type="SMART" id="SM00826">
    <property type="entry name" value="PKS_DH"/>
    <property type="match status" value="1"/>
</dbReference>
<dbReference type="InterPro" id="IPR029063">
    <property type="entry name" value="SAM-dependent_MTases_sf"/>
</dbReference>
<dbReference type="SUPFAM" id="SSF51735">
    <property type="entry name" value="NAD(P)-binding Rossmann-fold domains"/>
    <property type="match status" value="2"/>
</dbReference>
<dbReference type="Pfam" id="PF08659">
    <property type="entry name" value="KR"/>
    <property type="match status" value="1"/>
</dbReference>
<dbReference type="InterPro" id="IPR014031">
    <property type="entry name" value="Ketoacyl_synth_C"/>
</dbReference>
<dbReference type="InterPro" id="IPR050091">
    <property type="entry name" value="PKS_NRPS_Biosynth_Enz"/>
</dbReference>
<dbReference type="Gene3D" id="3.30.70.3290">
    <property type="match status" value="1"/>
</dbReference>
<dbReference type="InterPro" id="IPR001227">
    <property type="entry name" value="Ac_transferase_dom_sf"/>
</dbReference>
<accession>A0A3M7D4D6</accession>
<evidence type="ECO:0000259" key="7">
    <source>
        <dbReference type="PROSITE" id="PS52019"/>
    </source>
</evidence>
<dbReference type="GO" id="GO:0016491">
    <property type="term" value="F:oxidoreductase activity"/>
    <property type="evidence" value="ECO:0007669"/>
    <property type="project" value="InterPro"/>
</dbReference>